<feature type="region of interest" description="Disordered" evidence="1">
    <location>
        <begin position="53"/>
        <end position="79"/>
    </location>
</feature>
<accession>A0A514CLW9</accession>
<evidence type="ECO:0000313" key="2">
    <source>
        <dbReference type="EMBL" id="QDH80694.1"/>
    </source>
</evidence>
<proteinExistence type="predicted"/>
<gene>
    <name evidence="2" type="ORF">FKX85_17265</name>
</gene>
<dbReference type="RefSeq" id="WP_141615917.1">
    <property type="nucleotide sequence ID" value="NZ_CP041253.1"/>
</dbReference>
<organism evidence="2 3">
    <name type="scientific">Echinicola soli</name>
    <dbReference type="NCBI Taxonomy" id="2591634"/>
    <lineage>
        <taxon>Bacteria</taxon>
        <taxon>Pseudomonadati</taxon>
        <taxon>Bacteroidota</taxon>
        <taxon>Cytophagia</taxon>
        <taxon>Cytophagales</taxon>
        <taxon>Cyclobacteriaceae</taxon>
        <taxon>Echinicola</taxon>
    </lineage>
</organism>
<evidence type="ECO:0000256" key="1">
    <source>
        <dbReference type="SAM" id="MobiDB-lite"/>
    </source>
</evidence>
<keyword evidence="3" id="KW-1185">Reference proteome</keyword>
<dbReference type="Proteomes" id="UP000316614">
    <property type="component" value="Chromosome"/>
</dbReference>
<dbReference type="EMBL" id="CP041253">
    <property type="protein sequence ID" value="QDH80694.1"/>
    <property type="molecule type" value="Genomic_DNA"/>
</dbReference>
<dbReference type="AlphaFoldDB" id="A0A514CLW9"/>
<dbReference type="KEGG" id="echi:FKX85_17265"/>
<evidence type="ECO:0000313" key="3">
    <source>
        <dbReference type="Proteomes" id="UP000316614"/>
    </source>
</evidence>
<protein>
    <submittedName>
        <fullName evidence="2">Uncharacterized protein</fullName>
    </submittedName>
</protein>
<name>A0A514CLW9_9BACT</name>
<reference evidence="2 3" key="1">
    <citation type="submission" date="2019-06" db="EMBL/GenBank/DDBJ databases">
        <title>Echinicola alkalisoli sp. nov. isolated from saline soil.</title>
        <authorList>
            <person name="Sun J.-Q."/>
            <person name="Xu L."/>
        </authorList>
    </citation>
    <scope>NUCLEOTIDE SEQUENCE [LARGE SCALE GENOMIC DNA]</scope>
    <source>
        <strain evidence="2 3">LN3S3</strain>
    </source>
</reference>
<sequence length="79" mass="9045">MDCFQSQILICQSEFIDLFLYLLDQTHLSFLVQEEITFRIDVGNSLHYHVSDEDGELSGRGTDGQNPPFSKAYPMKEVS</sequence>